<dbReference type="Proteomes" id="UP000692954">
    <property type="component" value="Unassembled WGS sequence"/>
</dbReference>
<keyword evidence="1" id="KW-0812">Transmembrane</keyword>
<gene>
    <name evidence="2" type="ORF">PSON_ATCC_30995.1.T1350032</name>
</gene>
<sequence>METNINYRSNLRQVQSQLYLIARNNRSISLSLCFLSFQSLGQILIILFILISMLYLYNILCYKLIKLVCVLIHDAIKEDVFKKGGTSMKQRV</sequence>
<keyword evidence="1" id="KW-0472">Membrane</keyword>
<evidence type="ECO:0000256" key="1">
    <source>
        <dbReference type="SAM" id="Phobius"/>
    </source>
</evidence>
<evidence type="ECO:0000313" key="3">
    <source>
        <dbReference type="Proteomes" id="UP000692954"/>
    </source>
</evidence>
<organism evidence="2 3">
    <name type="scientific">Paramecium sonneborni</name>
    <dbReference type="NCBI Taxonomy" id="65129"/>
    <lineage>
        <taxon>Eukaryota</taxon>
        <taxon>Sar</taxon>
        <taxon>Alveolata</taxon>
        <taxon>Ciliophora</taxon>
        <taxon>Intramacronucleata</taxon>
        <taxon>Oligohymenophorea</taxon>
        <taxon>Peniculida</taxon>
        <taxon>Parameciidae</taxon>
        <taxon>Paramecium</taxon>
    </lineage>
</organism>
<dbReference type="AlphaFoldDB" id="A0A8S1R1B3"/>
<reference evidence="2" key="1">
    <citation type="submission" date="2021-01" db="EMBL/GenBank/DDBJ databases">
        <authorList>
            <consortium name="Genoscope - CEA"/>
            <person name="William W."/>
        </authorList>
    </citation>
    <scope>NUCLEOTIDE SEQUENCE</scope>
</reference>
<evidence type="ECO:0000313" key="2">
    <source>
        <dbReference type="EMBL" id="CAD8121891.1"/>
    </source>
</evidence>
<keyword evidence="3" id="KW-1185">Reference proteome</keyword>
<dbReference type="EMBL" id="CAJJDN010000135">
    <property type="protein sequence ID" value="CAD8121891.1"/>
    <property type="molecule type" value="Genomic_DNA"/>
</dbReference>
<comment type="caution">
    <text evidence="2">The sequence shown here is derived from an EMBL/GenBank/DDBJ whole genome shotgun (WGS) entry which is preliminary data.</text>
</comment>
<proteinExistence type="predicted"/>
<evidence type="ECO:0008006" key="4">
    <source>
        <dbReference type="Google" id="ProtNLM"/>
    </source>
</evidence>
<feature type="transmembrane region" description="Helical" evidence="1">
    <location>
        <begin position="28"/>
        <end position="57"/>
    </location>
</feature>
<name>A0A8S1R1B3_9CILI</name>
<protein>
    <recommendedName>
        <fullName evidence="4">Transmembrane protein</fullName>
    </recommendedName>
</protein>
<accession>A0A8S1R1B3</accession>
<keyword evidence="1" id="KW-1133">Transmembrane helix</keyword>